<dbReference type="EMBL" id="PGET01000001">
    <property type="protein sequence ID" value="PJJ29798.1"/>
    <property type="molecule type" value="Genomic_DNA"/>
</dbReference>
<organism evidence="2 3">
    <name type="scientific">[Clostridium] celerecrescens 18A</name>
    <dbReference type="NCBI Taxonomy" id="1286362"/>
    <lineage>
        <taxon>Bacteria</taxon>
        <taxon>Bacillati</taxon>
        <taxon>Bacillota</taxon>
        <taxon>Clostridia</taxon>
        <taxon>Lachnospirales</taxon>
        <taxon>Lachnospiraceae</taxon>
        <taxon>Lacrimispora</taxon>
    </lineage>
</organism>
<keyword evidence="1" id="KW-1133">Transmembrane helix</keyword>
<keyword evidence="1" id="KW-0472">Membrane</keyword>
<reference evidence="2 3" key="1">
    <citation type="submission" date="2017-11" db="EMBL/GenBank/DDBJ databases">
        <title>Understudied soil microbes with underappreciated capabilities: Untangling the Clostridium saccharolyticum group.</title>
        <authorList>
            <person name="Leschine S."/>
        </authorList>
    </citation>
    <scope>NUCLEOTIDE SEQUENCE [LARGE SCALE GENOMIC DNA]</scope>
    <source>
        <strain evidence="2 3">18A</strain>
    </source>
</reference>
<gene>
    <name evidence="2" type="ORF">H171_3356</name>
</gene>
<evidence type="ECO:0000313" key="2">
    <source>
        <dbReference type="EMBL" id="PJJ29798.1"/>
    </source>
</evidence>
<dbReference type="Proteomes" id="UP000231092">
    <property type="component" value="Unassembled WGS sequence"/>
</dbReference>
<dbReference type="OrthoDB" id="2058322at2"/>
<dbReference type="RefSeq" id="WP_100306135.1">
    <property type="nucleotide sequence ID" value="NZ_PGET01000001.1"/>
</dbReference>
<accession>A0A2M8Z8M1</accession>
<protein>
    <submittedName>
        <fullName evidence="2">Uncharacterized protein</fullName>
    </submittedName>
</protein>
<proteinExistence type="predicted"/>
<sequence length="48" mass="5328">MKSWTIFLIAIGCLFITVSPQLPSPAMYMTVGLVFVLLGAVMLIKKRK</sequence>
<evidence type="ECO:0000313" key="3">
    <source>
        <dbReference type="Proteomes" id="UP000231092"/>
    </source>
</evidence>
<keyword evidence="1" id="KW-0812">Transmembrane</keyword>
<evidence type="ECO:0000256" key="1">
    <source>
        <dbReference type="SAM" id="Phobius"/>
    </source>
</evidence>
<dbReference type="AlphaFoldDB" id="A0A2M8Z8M1"/>
<comment type="caution">
    <text evidence="2">The sequence shown here is derived from an EMBL/GenBank/DDBJ whole genome shotgun (WGS) entry which is preliminary data.</text>
</comment>
<feature type="transmembrane region" description="Helical" evidence="1">
    <location>
        <begin position="25"/>
        <end position="44"/>
    </location>
</feature>
<name>A0A2M8Z8M1_9FIRM</name>